<protein>
    <submittedName>
        <fullName evidence="1">Uncharacterized protein</fullName>
    </submittedName>
</protein>
<evidence type="ECO:0000313" key="2">
    <source>
        <dbReference type="Proteomes" id="UP000291116"/>
    </source>
</evidence>
<name>A0A448ZI45_9STRA</name>
<dbReference type="Proteomes" id="UP000291116">
    <property type="component" value="Unassembled WGS sequence"/>
</dbReference>
<organism evidence="1 2">
    <name type="scientific">Pseudo-nitzschia multistriata</name>
    <dbReference type="NCBI Taxonomy" id="183589"/>
    <lineage>
        <taxon>Eukaryota</taxon>
        <taxon>Sar</taxon>
        <taxon>Stramenopiles</taxon>
        <taxon>Ochrophyta</taxon>
        <taxon>Bacillariophyta</taxon>
        <taxon>Bacillariophyceae</taxon>
        <taxon>Bacillariophycidae</taxon>
        <taxon>Bacillariales</taxon>
        <taxon>Bacillariaceae</taxon>
        <taxon>Pseudo-nitzschia</taxon>
    </lineage>
</organism>
<evidence type="ECO:0000313" key="1">
    <source>
        <dbReference type="EMBL" id="VEU41714.1"/>
    </source>
</evidence>
<accession>A0A448ZI45</accession>
<reference evidence="1 2" key="1">
    <citation type="submission" date="2019-01" db="EMBL/GenBank/DDBJ databases">
        <authorList>
            <person name="Ferrante I. M."/>
        </authorList>
    </citation>
    <scope>NUCLEOTIDE SEQUENCE [LARGE SCALE GENOMIC DNA]</scope>
    <source>
        <strain evidence="1 2">B856</strain>
    </source>
</reference>
<gene>
    <name evidence="1" type="ORF">PSNMU_V1.4_AUG-EV-PASAV3_0086490</name>
</gene>
<dbReference type="AlphaFoldDB" id="A0A448ZI45"/>
<dbReference type="EMBL" id="CAACVS010000376">
    <property type="protein sequence ID" value="VEU41714.1"/>
    <property type="molecule type" value="Genomic_DNA"/>
</dbReference>
<sequence>MRILTESISQDLGGDLASVLLLPVGGLFHSALDQDPGVGKEARRGAAHVGVARVNSLVGTRRGHHHFVIDGFCASQNNSIAALDAQNGAGIFDGLGRILNLKDPTIGREGR</sequence>
<keyword evidence="2" id="KW-1185">Reference proteome</keyword>
<proteinExistence type="predicted"/>